<evidence type="ECO:0000313" key="1">
    <source>
        <dbReference type="EMBL" id="GFN01916.1"/>
    </source>
</evidence>
<organism evidence="1 2">
    <name type="scientific">Streptomyces microflavus</name>
    <name type="common">Streptomyces lipmanii</name>
    <dbReference type="NCBI Taxonomy" id="1919"/>
    <lineage>
        <taxon>Bacteria</taxon>
        <taxon>Bacillati</taxon>
        <taxon>Actinomycetota</taxon>
        <taxon>Actinomycetes</taxon>
        <taxon>Kitasatosporales</taxon>
        <taxon>Streptomycetaceae</taxon>
        <taxon>Streptomyces</taxon>
    </lineage>
</organism>
<gene>
    <name evidence="1" type="ORF">Smic_04720</name>
</gene>
<sequence>MPQHIRSAGNGPIATKYNRVSFDLSHVQPDDHARADLLAFGRPLHDAVMDETIRSLGGALNQGTVLICGRSGKVQGPEVEGCLCGDWRTRPGTTRSVRCG</sequence>
<proteinExistence type="predicted"/>
<dbReference type="Proteomes" id="UP000498740">
    <property type="component" value="Unassembled WGS sequence"/>
</dbReference>
<accession>A0A7J0CHI6</accession>
<dbReference type="EMBL" id="BLWD01000001">
    <property type="protein sequence ID" value="GFN01916.1"/>
    <property type="molecule type" value="Genomic_DNA"/>
</dbReference>
<dbReference type="AlphaFoldDB" id="A0A7J0CHI6"/>
<protein>
    <submittedName>
        <fullName evidence="1">Uncharacterized protein</fullName>
    </submittedName>
</protein>
<reference evidence="1 2" key="1">
    <citation type="submission" date="2020-05" db="EMBL/GenBank/DDBJ databases">
        <title>Whole genome shotgun sequence of Streptomyces microflavus NBRC 13062.</title>
        <authorList>
            <person name="Komaki H."/>
            <person name="Tamura T."/>
        </authorList>
    </citation>
    <scope>NUCLEOTIDE SEQUENCE [LARGE SCALE GENOMIC DNA]</scope>
    <source>
        <strain evidence="1 2">NBRC 13062</strain>
    </source>
</reference>
<comment type="caution">
    <text evidence="1">The sequence shown here is derived from an EMBL/GenBank/DDBJ whole genome shotgun (WGS) entry which is preliminary data.</text>
</comment>
<evidence type="ECO:0000313" key="2">
    <source>
        <dbReference type="Proteomes" id="UP000498740"/>
    </source>
</evidence>
<name>A0A7J0CHI6_STRMI</name>